<evidence type="ECO:0000256" key="5">
    <source>
        <dbReference type="ARBA" id="ARBA00022714"/>
    </source>
</evidence>
<evidence type="ECO:0000256" key="14">
    <source>
        <dbReference type="ARBA" id="ARBA00026095"/>
    </source>
</evidence>
<gene>
    <name evidence="18" type="ORF">E0F26_07250</name>
</gene>
<dbReference type="InterPro" id="IPR045605">
    <property type="entry name" value="KshA-like_C"/>
</dbReference>
<dbReference type="Gene3D" id="3.90.380.10">
    <property type="entry name" value="Naphthalene 1,2-dioxygenase Alpha Subunit, Chain A, domain 1"/>
    <property type="match status" value="1"/>
</dbReference>
<dbReference type="InterPro" id="IPR017941">
    <property type="entry name" value="Rieske_2Fe-2S"/>
</dbReference>
<dbReference type="EC" id="1.14.19.21" evidence="14"/>
<evidence type="ECO:0000256" key="15">
    <source>
        <dbReference type="ARBA" id="ARBA00047853"/>
    </source>
</evidence>
<feature type="domain" description="Rieske" evidence="17">
    <location>
        <begin position="19"/>
        <end position="111"/>
    </location>
</feature>
<name>A0ABY6Q7B0_9GAMM</name>
<keyword evidence="8" id="KW-0560">Oxidoreductase</keyword>
<evidence type="ECO:0000256" key="10">
    <source>
        <dbReference type="ARBA" id="ARBA00023014"/>
    </source>
</evidence>
<evidence type="ECO:0000256" key="3">
    <source>
        <dbReference type="ARBA" id="ARBA00004972"/>
    </source>
</evidence>
<sequence>MMIATDTPRCPLPMPMGWFQVLYSHELAVGDAIPVEYFGQELVVFRTEAGEPKVVDAFCPHMGAHLGYGIREQTGKGPRIVGDSIECPFHGWRWNGEGQCTHIPYAKNMPPRVAKGETILGAWDVREVNQQILVWYHPKKEAPTWEPEVIPEAAANHPDWGEMIIHTWDINTHMQEMGENAVDAAHFHYVHGTDDVPEAAFQNFDGHIREGKFITRQPTPRGVVDGAIETRSQGAGLSVVRFTGIYDTLLLANVTPVGPEKTYASYAFIQPRATQETLGKTVGQAIIGNICQQMAEDQIIWDRKQYFERPLLCDGDGPFAKFRRWFSQFLVEPTA</sequence>
<keyword evidence="18" id="KW-0223">Dioxygenase</keyword>
<dbReference type="SUPFAM" id="SSF50022">
    <property type="entry name" value="ISP domain"/>
    <property type="match status" value="1"/>
</dbReference>
<evidence type="ECO:0000256" key="13">
    <source>
        <dbReference type="ARBA" id="ARBA00025729"/>
    </source>
</evidence>
<dbReference type="Pfam" id="PF19298">
    <property type="entry name" value="KshA_C"/>
    <property type="match status" value="1"/>
</dbReference>
<dbReference type="RefSeq" id="WP_279240999.1">
    <property type="nucleotide sequence ID" value="NZ_CP036501.1"/>
</dbReference>
<organism evidence="18 19">
    <name type="scientific">Candidatus Paraluminiphilus aquimaris</name>
    <dbReference type="NCBI Taxonomy" id="2518994"/>
    <lineage>
        <taxon>Bacteria</taxon>
        <taxon>Pseudomonadati</taxon>
        <taxon>Pseudomonadota</taxon>
        <taxon>Gammaproteobacteria</taxon>
        <taxon>Cellvibrionales</taxon>
        <taxon>Halieaceae</taxon>
        <taxon>Candidatus Paraluminiphilus</taxon>
    </lineage>
</organism>
<comment type="pathway">
    <text evidence="12">Steroid hormone biosynthesis; dafachronic acid biosynthesis.</text>
</comment>
<evidence type="ECO:0000313" key="18">
    <source>
        <dbReference type="EMBL" id="UZP74546.1"/>
    </source>
</evidence>
<keyword evidence="9" id="KW-0408">Iron</keyword>
<evidence type="ECO:0000256" key="2">
    <source>
        <dbReference type="ARBA" id="ARBA00004370"/>
    </source>
</evidence>
<dbReference type="PANTHER" id="PTHR21266:SF32">
    <property type="entry name" value="CHOLESTEROL 7-DESATURASE NVD"/>
    <property type="match status" value="1"/>
</dbReference>
<dbReference type="SUPFAM" id="SSF55961">
    <property type="entry name" value="Bet v1-like"/>
    <property type="match status" value="1"/>
</dbReference>
<evidence type="ECO:0000256" key="12">
    <source>
        <dbReference type="ARBA" id="ARBA00025712"/>
    </source>
</evidence>
<comment type="catalytic activity">
    <reaction evidence="15">
        <text>cholesterol + NADH + O2 + H(+) = 7-dehydrocholesterol + NAD(+) + 2 H2O</text>
        <dbReference type="Rhea" id="RHEA:51644"/>
        <dbReference type="ChEBI" id="CHEBI:15377"/>
        <dbReference type="ChEBI" id="CHEBI:15378"/>
        <dbReference type="ChEBI" id="CHEBI:15379"/>
        <dbReference type="ChEBI" id="CHEBI:16113"/>
        <dbReference type="ChEBI" id="CHEBI:17759"/>
        <dbReference type="ChEBI" id="CHEBI:57540"/>
        <dbReference type="ChEBI" id="CHEBI:57945"/>
        <dbReference type="EC" id="1.14.19.21"/>
    </reaction>
    <physiologicalReaction direction="left-to-right" evidence="15">
        <dbReference type="Rhea" id="RHEA:51645"/>
    </physiologicalReaction>
</comment>
<keyword evidence="6" id="KW-0479">Metal-binding</keyword>
<evidence type="ECO:0000256" key="16">
    <source>
        <dbReference type="ARBA" id="ARBA00049548"/>
    </source>
</evidence>
<reference evidence="18 19" key="1">
    <citation type="submission" date="2019-02" db="EMBL/GenBank/DDBJ databases">
        <title>Halieaceae_genomes.</title>
        <authorList>
            <person name="Li S.-H."/>
        </authorList>
    </citation>
    <scope>NUCLEOTIDE SEQUENCE [LARGE SCALE GENOMIC DNA]</scope>
    <source>
        <strain evidence="18 19">JH123</strain>
    </source>
</reference>
<keyword evidence="4" id="KW-0812">Transmembrane</keyword>
<evidence type="ECO:0000256" key="9">
    <source>
        <dbReference type="ARBA" id="ARBA00023004"/>
    </source>
</evidence>
<keyword evidence="5" id="KW-0001">2Fe-2S</keyword>
<dbReference type="Proteomes" id="UP001317963">
    <property type="component" value="Chromosome"/>
</dbReference>
<evidence type="ECO:0000259" key="17">
    <source>
        <dbReference type="PROSITE" id="PS51296"/>
    </source>
</evidence>
<evidence type="ECO:0000256" key="6">
    <source>
        <dbReference type="ARBA" id="ARBA00022723"/>
    </source>
</evidence>
<keyword evidence="10" id="KW-0411">Iron-sulfur</keyword>
<comment type="subcellular location">
    <subcellularLocation>
        <location evidence="2">Membrane</location>
    </subcellularLocation>
</comment>
<dbReference type="InterPro" id="IPR050584">
    <property type="entry name" value="Cholesterol_7-desaturase"/>
</dbReference>
<comment type="pathway">
    <text evidence="3">Hormone biosynthesis.</text>
</comment>
<evidence type="ECO:0000256" key="7">
    <source>
        <dbReference type="ARBA" id="ARBA00022989"/>
    </source>
</evidence>
<evidence type="ECO:0000313" key="19">
    <source>
        <dbReference type="Proteomes" id="UP001317963"/>
    </source>
</evidence>
<proteinExistence type="inferred from homology"/>
<dbReference type="Gene3D" id="2.102.10.10">
    <property type="entry name" value="Rieske [2Fe-2S] iron-sulphur domain"/>
    <property type="match status" value="1"/>
</dbReference>
<accession>A0ABY6Q7B0</accession>
<dbReference type="GO" id="GO:0051213">
    <property type="term" value="F:dioxygenase activity"/>
    <property type="evidence" value="ECO:0007669"/>
    <property type="project" value="UniProtKB-KW"/>
</dbReference>
<dbReference type="Pfam" id="PF00355">
    <property type="entry name" value="Rieske"/>
    <property type="match status" value="1"/>
</dbReference>
<comment type="similarity">
    <text evidence="13">Belongs to the cholesterol 7-desaturase family.</text>
</comment>
<protein>
    <recommendedName>
        <fullName evidence="14">cholesterol 7-desaturase</fullName>
        <ecNumber evidence="14">1.14.19.21</ecNumber>
    </recommendedName>
</protein>
<dbReference type="EMBL" id="CP036501">
    <property type="protein sequence ID" value="UZP74546.1"/>
    <property type="molecule type" value="Genomic_DNA"/>
</dbReference>
<evidence type="ECO:0000256" key="8">
    <source>
        <dbReference type="ARBA" id="ARBA00023002"/>
    </source>
</evidence>
<evidence type="ECO:0000256" key="11">
    <source>
        <dbReference type="ARBA" id="ARBA00023136"/>
    </source>
</evidence>
<comment type="catalytic activity">
    <reaction evidence="16">
        <text>cholesterol + NADPH + O2 + H(+) = 7-dehydrocholesterol + NADP(+) + 2 H2O</text>
        <dbReference type="Rhea" id="RHEA:45024"/>
        <dbReference type="ChEBI" id="CHEBI:15377"/>
        <dbReference type="ChEBI" id="CHEBI:15378"/>
        <dbReference type="ChEBI" id="CHEBI:15379"/>
        <dbReference type="ChEBI" id="CHEBI:16113"/>
        <dbReference type="ChEBI" id="CHEBI:17759"/>
        <dbReference type="ChEBI" id="CHEBI:57783"/>
        <dbReference type="ChEBI" id="CHEBI:58349"/>
        <dbReference type="EC" id="1.14.19.21"/>
    </reaction>
    <physiologicalReaction direction="left-to-right" evidence="16">
        <dbReference type="Rhea" id="RHEA:45025"/>
    </physiologicalReaction>
</comment>
<comment type="cofactor">
    <cofactor evidence="1">
        <name>Fe cation</name>
        <dbReference type="ChEBI" id="CHEBI:24875"/>
    </cofactor>
</comment>
<dbReference type="InterPro" id="IPR036922">
    <property type="entry name" value="Rieske_2Fe-2S_sf"/>
</dbReference>
<evidence type="ECO:0000256" key="1">
    <source>
        <dbReference type="ARBA" id="ARBA00001962"/>
    </source>
</evidence>
<keyword evidence="19" id="KW-1185">Reference proteome</keyword>
<dbReference type="PANTHER" id="PTHR21266">
    <property type="entry name" value="IRON-SULFUR DOMAIN CONTAINING PROTEIN"/>
    <property type="match status" value="1"/>
</dbReference>
<keyword evidence="11" id="KW-0472">Membrane</keyword>
<dbReference type="PROSITE" id="PS51296">
    <property type="entry name" value="RIESKE"/>
    <property type="match status" value="1"/>
</dbReference>
<keyword evidence="7" id="KW-1133">Transmembrane helix</keyword>
<evidence type="ECO:0000256" key="4">
    <source>
        <dbReference type="ARBA" id="ARBA00022692"/>
    </source>
</evidence>